<dbReference type="Pfam" id="PF00165">
    <property type="entry name" value="HTH_AraC"/>
    <property type="match status" value="1"/>
</dbReference>
<dbReference type="InterPro" id="IPR009057">
    <property type="entry name" value="Homeodomain-like_sf"/>
</dbReference>
<dbReference type="GO" id="GO:0003700">
    <property type="term" value="F:DNA-binding transcription factor activity"/>
    <property type="evidence" value="ECO:0007669"/>
    <property type="project" value="InterPro"/>
</dbReference>
<dbReference type="PROSITE" id="PS01124">
    <property type="entry name" value="HTH_ARAC_FAMILY_2"/>
    <property type="match status" value="1"/>
</dbReference>
<protein>
    <recommendedName>
        <fullName evidence="3">HTH araC/xylS-type domain-containing protein</fullName>
    </recommendedName>
</protein>
<dbReference type="Proteomes" id="UP000235739">
    <property type="component" value="Unassembled WGS sequence"/>
</dbReference>
<proteinExistence type="predicted"/>
<evidence type="ECO:0000256" key="1">
    <source>
        <dbReference type="ARBA" id="ARBA00023015"/>
    </source>
</evidence>
<dbReference type="RefSeq" id="WP_101584957.1">
    <property type="nucleotide sequence ID" value="NZ_JABUYH010000008.1"/>
</dbReference>
<gene>
    <name evidence="4" type="ORF">CIK84_14170</name>
</gene>
<evidence type="ECO:0000313" key="4">
    <source>
        <dbReference type="EMBL" id="PMQ19781.1"/>
    </source>
</evidence>
<evidence type="ECO:0000256" key="2">
    <source>
        <dbReference type="ARBA" id="ARBA00023163"/>
    </source>
</evidence>
<organism evidence="4 5">
    <name type="scientific">Glutamicibacter arilaitensis</name>
    <dbReference type="NCBI Taxonomy" id="256701"/>
    <lineage>
        <taxon>Bacteria</taxon>
        <taxon>Bacillati</taxon>
        <taxon>Actinomycetota</taxon>
        <taxon>Actinomycetes</taxon>
        <taxon>Micrococcales</taxon>
        <taxon>Micrococcaceae</taxon>
        <taxon>Glutamicibacter</taxon>
    </lineage>
</organism>
<dbReference type="InterPro" id="IPR018060">
    <property type="entry name" value="HTH_AraC"/>
</dbReference>
<reference evidence="4 5" key="1">
    <citation type="journal article" date="2017" name="Elife">
        <title>Extensive horizontal gene transfer in cheese-associated bacteria.</title>
        <authorList>
            <person name="Bonham K.S."/>
            <person name="Wolfe B.E."/>
            <person name="Dutton R.J."/>
        </authorList>
    </citation>
    <scope>NUCLEOTIDE SEQUENCE [LARGE SCALE GENOMIC DNA]</scope>
    <source>
        <strain evidence="4 5">JB182</strain>
    </source>
</reference>
<sequence>MTEGGDFYLAKTGDLELALDSLRVMPSQFDSRLIHALSAEVFDGAGRMSGQATERCEYTVYPGVSPSREIVAAISLLNATLDRGWQIADLASAAALSSSQLTRLFRTQIGVSAAALLRQLRAGSRNHKT</sequence>
<name>A0A2N7S0W4_9MICC</name>
<keyword evidence="1" id="KW-0805">Transcription regulation</keyword>
<evidence type="ECO:0000259" key="3">
    <source>
        <dbReference type="PROSITE" id="PS01124"/>
    </source>
</evidence>
<evidence type="ECO:0000313" key="5">
    <source>
        <dbReference type="Proteomes" id="UP000235739"/>
    </source>
</evidence>
<comment type="caution">
    <text evidence="4">The sequence shown here is derived from an EMBL/GenBank/DDBJ whole genome shotgun (WGS) entry which is preliminary data.</text>
</comment>
<dbReference type="EMBL" id="PNQX01000002">
    <property type="protein sequence ID" value="PMQ19781.1"/>
    <property type="molecule type" value="Genomic_DNA"/>
</dbReference>
<dbReference type="AlphaFoldDB" id="A0A2N7S0W4"/>
<feature type="domain" description="HTH araC/xylS-type" evidence="3">
    <location>
        <begin position="71"/>
        <end position="121"/>
    </location>
</feature>
<dbReference type="SUPFAM" id="SSF46689">
    <property type="entry name" value="Homeodomain-like"/>
    <property type="match status" value="1"/>
</dbReference>
<accession>A0A2N7S0W4</accession>
<dbReference type="GO" id="GO:0043565">
    <property type="term" value="F:sequence-specific DNA binding"/>
    <property type="evidence" value="ECO:0007669"/>
    <property type="project" value="InterPro"/>
</dbReference>
<dbReference type="Gene3D" id="1.10.10.60">
    <property type="entry name" value="Homeodomain-like"/>
    <property type="match status" value="1"/>
</dbReference>
<keyword evidence="2" id="KW-0804">Transcription</keyword>